<dbReference type="Pfam" id="PF01687">
    <property type="entry name" value="Flavokinase"/>
    <property type="match status" value="1"/>
</dbReference>
<keyword evidence="11 15" id="KW-0067">ATP-binding</keyword>
<dbReference type="InterPro" id="IPR023465">
    <property type="entry name" value="Riboflavin_kinase_dom_sf"/>
</dbReference>
<comment type="similarity">
    <text evidence="15">Belongs to the ribF family.</text>
</comment>
<dbReference type="Pfam" id="PF06574">
    <property type="entry name" value="FAD_syn"/>
    <property type="match status" value="1"/>
</dbReference>
<dbReference type="EC" id="2.7.7.2" evidence="15"/>
<dbReference type="InterPro" id="IPR002606">
    <property type="entry name" value="Riboflavin_kinase_bac"/>
</dbReference>
<evidence type="ECO:0000256" key="4">
    <source>
        <dbReference type="ARBA" id="ARBA00022630"/>
    </source>
</evidence>
<comment type="function">
    <text evidence="1">Catalyzes the phosphorylation of riboflavin to FMN followed by the adenylation of FMN to FAD.</text>
</comment>
<dbReference type="Proteomes" id="UP000308114">
    <property type="component" value="Unassembled WGS sequence"/>
</dbReference>
<dbReference type="FunFam" id="3.40.50.620:FF:000021">
    <property type="entry name" value="Riboflavin biosynthesis protein"/>
    <property type="match status" value="1"/>
</dbReference>
<evidence type="ECO:0000256" key="11">
    <source>
        <dbReference type="ARBA" id="ARBA00022840"/>
    </source>
</evidence>
<sequence length="312" mass="35096">MITVSLSYPLSDELLHQWGRSQVTAIGQFDGLHLGHASVIRKAVELAREQKLPVSVMTFHPHPKEVMKKGDYEGYLTPLVDKQDILADMGVDVLYILRFDEDFSKVSPEAFITDILLPLQIQTAVVGFDFRFGYRGAGHEHTLRELGGERMSVHTVPSFELDGEKVSSSSIRRALQTGDLTHASRWLGRSYHIRGTVMDGEKRGRTIGFPTANLKLDDTYVIPVKGVYAVRALVGERWRSGVMNVGVKPTFHEGVLNPSFEVHLFDFDQQIYGEPVLVELHHYIRPERKFSSVDELITQIGNDVQTAKKLLG</sequence>
<dbReference type="CDD" id="cd02064">
    <property type="entry name" value="FAD_synthetase_N"/>
    <property type="match status" value="1"/>
</dbReference>
<dbReference type="GO" id="GO:0003919">
    <property type="term" value="F:FMN adenylyltransferase activity"/>
    <property type="evidence" value="ECO:0007669"/>
    <property type="project" value="UniProtKB-UniRule"/>
</dbReference>
<dbReference type="FunFam" id="2.40.30.30:FF:000003">
    <property type="entry name" value="Riboflavin biosynthesis protein"/>
    <property type="match status" value="1"/>
</dbReference>
<evidence type="ECO:0000313" key="17">
    <source>
        <dbReference type="EMBL" id="TKH43181.1"/>
    </source>
</evidence>
<dbReference type="NCBIfam" id="NF004160">
    <property type="entry name" value="PRK05627.1-3"/>
    <property type="match status" value="1"/>
</dbReference>
<dbReference type="PANTHER" id="PTHR22749:SF6">
    <property type="entry name" value="RIBOFLAVIN KINASE"/>
    <property type="match status" value="1"/>
</dbReference>
<evidence type="ECO:0000256" key="1">
    <source>
        <dbReference type="ARBA" id="ARBA00002121"/>
    </source>
</evidence>
<dbReference type="UniPathway" id="UPA00277">
    <property type="reaction ID" value="UER00407"/>
</dbReference>
<dbReference type="GO" id="GO:0008531">
    <property type="term" value="F:riboflavin kinase activity"/>
    <property type="evidence" value="ECO:0007669"/>
    <property type="project" value="UniProtKB-UniRule"/>
</dbReference>
<dbReference type="NCBIfam" id="NF004162">
    <property type="entry name" value="PRK05627.1-5"/>
    <property type="match status" value="1"/>
</dbReference>
<dbReference type="PANTHER" id="PTHR22749">
    <property type="entry name" value="RIBOFLAVIN KINASE/FMN ADENYLYLTRANSFERASE"/>
    <property type="match status" value="1"/>
</dbReference>
<accession>A0A4V5SRQ0</accession>
<evidence type="ECO:0000313" key="18">
    <source>
        <dbReference type="Proteomes" id="UP000308114"/>
    </source>
</evidence>
<gene>
    <name evidence="17" type="ORF">C1I60_16835</name>
</gene>
<evidence type="ECO:0000256" key="10">
    <source>
        <dbReference type="ARBA" id="ARBA00022827"/>
    </source>
</evidence>
<keyword evidence="6 15" id="KW-0808">Transferase</keyword>
<dbReference type="UniPathway" id="UPA00276">
    <property type="reaction ID" value="UER00406"/>
</dbReference>
<keyword evidence="10 15" id="KW-0274">FAD</keyword>
<dbReference type="RefSeq" id="WP_137062757.1">
    <property type="nucleotide sequence ID" value="NZ_PNXQ01000014.1"/>
</dbReference>
<evidence type="ECO:0000256" key="2">
    <source>
        <dbReference type="ARBA" id="ARBA00004726"/>
    </source>
</evidence>
<evidence type="ECO:0000256" key="7">
    <source>
        <dbReference type="ARBA" id="ARBA00022695"/>
    </source>
</evidence>
<evidence type="ECO:0000256" key="6">
    <source>
        <dbReference type="ARBA" id="ARBA00022679"/>
    </source>
</evidence>
<dbReference type="AlphaFoldDB" id="A0A4V5SRQ0"/>
<evidence type="ECO:0000256" key="15">
    <source>
        <dbReference type="PIRNR" id="PIRNR004491"/>
    </source>
</evidence>
<dbReference type="EMBL" id="PNXQ01000014">
    <property type="protein sequence ID" value="TKH43181.1"/>
    <property type="molecule type" value="Genomic_DNA"/>
</dbReference>
<dbReference type="SUPFAM" id="SSF82114">
    <property type="entry name" value="Riboflavin kinase-like"/>
    <property type="match status" value="1"/>
</dbReference>
<name>A0A4V5SRQ0_9BACL</name>
<comment type="catalytic activity">
    <reaction evidence="13 15">
        <text>riboflavin + ATP = FMN + ADP + H(+)</text>
        <dbReference type="Rhea" id="RHEA:14357"/>
        <dbReference type="ChEBI" id="CHEBI:15378"/>
        <dbReference type="ChEBI" id="CHEBI:30616"/>
        <dbReference type="ChEBI" id="CHEBI:57986"/>
        <dbReference type="ChEBI" id="CHEBI:58210"/>
        <dbReference type="ChEBI" id="CHEBI:456216"/>
        <dbReference type="EC" id="2.7.1.26"/>
    </reaction>
</comment>
<proteinExistence type="inferred from homology"/>
<dbReference type="GO" id="GO:0009398">
    <property type="term" value="P:FMN biosynthetic process"/>
    <property type="evidence" value="ECO:0007669"/>
    <property type="project" value="UniProtKB-UniRule"/>
</dbReference>
<comment type="caution">
    <text evidence="17">The sequence shown here is derived from an EMBL/GenBank/DDBJ whole genome shotgun (WGS) entry which is preliminary data.</text>
</comment>
<dbReference type="InterPro" id="IPR015864">
    <property type="entry name" value="FAD_synthase"/>
</dbReference>
<keyword evidence="7 15" id="KW-0548">Nucleotidyltransferase</keyword>
<evidence type="ECO:0000256" key="3">
    <source>
        <dbReference type="ARBA" id="ARBA00005201"/>
    </source>
</evidence>
<evidence type="ECO:0000256" key="12">
    <source>
        <dbReference type="ARBA" id="ARBA00023268"/>
    </source>
</evidence>
<dbReference type="SUPFAM" id="SSF52374">
    <property type="entry name" value="Nucleotidylyl transferase"/>
    <property type="match status" value="1"/>
</dbReference>
<dbReference type="GO" id="GO:0009231">
    <property type="term" value="P:riboflavin biosynthetic process"/>
    <property type="evidence" value="ECO:0007669"/>
    <property type="project" value="InterPro"/>
</dbReference>
<keyword evidence="12" id="KW-0511">Multifunctional enzyme</keyword>
<evidence type="ECO:0000256" key="5">
    <source>
        <dbReference type="ARBA" id="ARBA00022643"/>
    </source>
</evidence>
<evidence type="ECO:0000259" key="16">
    <source>
        <dbReference type="SMART" id="SM00904"/>
    </source>
</evidence>
<keyword evidence="9 15" id="KW-0418">Kinase</keyword>
<evidence type="ECO:0000256" key="9">
    <source>
        <dbReference type="ARBA" id="ARBA00022777"/>
    </source>
</evidence>
<dbReference type="InterPro" id="IPR015865">
    <property type="entry name" value="Riboflavin_kinase_bac/euk"/>
</dbReference>
<dbReference type="GO" id="GO:0006747">
    <property type="term" value="P:FAD biosynthetic process"/>
    <property type="evidence" value="ECO:0007669"/>
    <property type="project" value="UniProtKB-UniRule"/>
</dbReference>
<dbReference type="InterPro" id="IPR014729">
    <property type="entry name" value="Rossmann-like_a/b/a_fold"/>
</dbReference>
<comment type="catalytic activity">
    <reaction evidence="14 15">
        <text>FMN + ATP + H(+) = FAD + diphosphate</text>
        <dbReference type="Rhea" id="RHEA:17237"/>
        <dbReference type="ChEBI" id="CHEBI:15378"/>
        <dbReference type="ChEBI" id="CHEBI:30616"/>
        <dbReference type="ChEBI" id="CHEBI:33019"/>
        <dbReference type="ChEBI" id="CHEBI:57692"/>
        <dbReference type="ChEBI" id="CHEBI:58210"/>
        <dbReference type="EC" id="2.7.7.2"/>
    </reaction>
</comment>
<dbReference type="GO" id="GO:0005524">
    <property type="term" value="F:ATP binding"/>
    <property type="evidence" value="ECO:0007669"/>
    <property type="project" value="UniProtKB-UniRule"/>
</dbReference>
<protein>
    <recommendedName>
        <fullName evidence="15">Riboflavin biosynthesis protein</fullName>
    </recommendedName>
    <domain>
        <recommendedName>
            <fullName evidence="15">Riboflavin kinase</fullName>
            <ecNumber evidence="15">2.7.1.26</ecNumber>
        </recommendedName>
        <alternativeName>
            <fullName evidence="15">Flavokinase</fullName>
        </alternativeName>
    </domain>
    <domain>
        <recommendedName>
            <fullName evidence="15">FMN adenylyltransferase</fullName>
            <ecNumber evidence="15">2.7.7.2</ecNumber>
        </recommendedName>
        <alternativeName>
            <fullName evidence="15">FAD pyrophosphorylase</fullName>
        </alternativeName>
        <alternativeName>
            <fullName evidence="15">FAD synthase</fullName>
        </alternativeName>
    </domain>
</protein>
<evidence type="ECO:0000256" key="8">
    <source>
        <dbReference type="ARBA" id="ARBA00022741"/>
    </source>
</evidence>
<keyword evidence="4 15" id="KW-0285">Flavoprotein</keyword>
<dbReference type="InterPro" id="IPR023468">
    <property type="entry name" value="Riboflavin_kinase"/>
</dbReference>
<evidence type="ECO:0000256" key="14">
    <source>
        <dbReference type="ARBA" id="ARBA00049494"/>
    </source>
</evidence>
<reference evidence="17 18" key="1">
    <citation type="submission" date="2018-01" db="EMBL/GenBank/DDBJ databases">
        <title>Bacillales members from the olive rhizosphere are effective biological control agents against Verticillium dahliae.</title>
        <authorList>
            <person name="Gomez-Lama C."/>
            <person name="Legarda G."/>
            <person name="Ruano-Rosa D."/>
            <person name="Pizarro-Tobias P."/>
            <person name="Valverde-Corredor A."/>
            <person name="Niqui J.L."/>
            <person name="Trivino J.C."/>
            <person name="Roca A."/>
            <person name="Mercado-Blanco J."/>
        </authorList>
    </citation>
    <scope>NUCLEOTIDE SEQUENCE [LARGE SCALE GENOMIC DNA]</scope>
    <source>
        <strain evidence="17 18">PIC167</strain>
    </source>
</reference>
<feature type="domain" description="Riboflavin kinase" evidence="16">
    <location>
        <begin position="186"/>
        <end position="312"/>
    </location>
</feature>
<evidence type="ECO:0000256" key="13">
    <source>
        <dbReference type="ARBA" id="ARBA00047880"/>
    </source>
</evidence>
<dbReference type="PIRSF" id="PIRSF004491">
    <property type="entry name" value="FAD_Synth"/>
    <property type="match status" value="1"/>
</dbReference>
<dbReference type="Gene3D" id="2.40.30.30">
    <property type="entry name" value="Riboflavin kinase-like"/>
    <property type="match status" value="1"/>
</dbReference>
<dbReference type="NCBIfam" id="TIGR00083">
    <property type="entry name" value="ribF"/>
    <property type="match status" value="1"/>
</dbReference>
<dbReference type="Gene3D" id="3.40.50.620">
    <property type="entry name" value="HUPs"/>
    <property type="match status" value="1"/>
</dbReference>
<dbReference type="EC" id="2.7.1.26" evidence="15"/>
<comment type="pathway">
    <text evidence="3 15">Cofactor biosynthesis; FMN biosynthesis; FMN from riboflavin (ATP route): step 1/1.</text>
</comment>
<keyword evidence="8 15" id="KW-0547">Nucleotide-binding</keyword>
<dbReference type="SMART" id="SM00904">
    <property type="entry name" value="Flavokinase"/>
    <property type="match status" value="1"/>
</dbReference>
<comment type="pathway">
    <text evidence="2 15">Cofactor biosynthesis; FAD biosynthesis; FAD from FMN: step 1/1.</text>
</comment>
<keyword evidence="5 15" id="KW-0288">FMN</keyword>
<organism evidence="17 18">
    <name type="scientific">Paenibacillus terrae</name>
    <dbReference type="NCBI Taxonomy" id="159743"/>
    <lineage>
        <taxon>Bacteria</taxon>
        <taxon>Bacillati</taxon>
        <taxon>Bacillota</taxon>
        <taxon>Bacilli</taxon>
        <taxon>Bacillales</taxon>
        <taxon>Paenibacillaceae</taxon>
        <taxon>Paenibacillus</taxon>
    </lineage>
</organism>